<evidence type="ECO:0000313" key="2">
    <source>
        <dbReference type="Proteomes" id="UP000509626"/>
    </source>
</evidence>
<sequence>MAIRPPQGNSGSPDAVEFGIAALNARLDEAGVTFPATTEEVLAAVDETAVPYDASGNTLELEEAIANLPQDRFGSESELLDQLHPVFEARRERAANSVIGRIRALLPF</sequence>
<dbReference type="GeneID" id="56039287"/>
<evidence type="ECO:0000313" key="1">
    <source>
        <dbReference type="EMBL" id="QLG63423.1"/>
    </source>
</evidence>
<dbReference type="OrthoDB" id="317711at2157"/>
<dbReference type="Proteomes" id="UP000509626">
    <property type="component" value="Chromosome"/>
</dbReference>
<dbReference type="AlphaFoldDB" id="A0A7D5QI59"/>
<dbReference type="EMBL" id="CP058579">
    <property type="protein sequence ID" value="QLG63423.1"/>
    <property type="molecule type" value="Genomic_DNA"/>
</dbReference>
<protein>
    <recommendedName>
        <fullName evidence="3">DUF2795 domain-containing protein</fullName>
    </recommendedName>
</protein>
<proteinExistence type="predicted"/>
<gene>
    <name evidence="1" type="ORF">HUG12_17470</name>
</gene>
<accession>A0A7D5QI59</accession>
<name>A0A7D5QI59_9EURY</name>
<dbReference type="RefSeq" id="WP_179270007.1">
    <property type="nucleotide sequence ID" value="NZ_CP058579.1"/>
</dbReference>
<evidence type="ECO:0008006" key="3">
    <source>
        <dbReference type="Google" id="ProtNLM"/>
    </source>
</evidence>
<organism evidence="1 2">
    <name type="scientific">Halorarum salinum</name>
    <dbReference type="NCBI Taxonomy" id="2743089"/>
    <lineage>
        <taxon>Archaea</taxon>
        <taxon>Methanobacteriati</taxon>
        <taxon>Methanobacteriota</taxon>
        <taxon>Stenosarchaea group</taxon>
        <taxon>Halobacteria</taxon>
        <taxon>Halobacteriales</taxon>
        <taxon>Haloferacaceae</taxon>
        <taxon>Halorarum</taxon>
    </lineage>
</organism>
<dbReference type="KEGG" id="halu:HUG12_17470"/>
<keyword evidence="2" id="KW-1185">Reference proteome</keyword>
<reference evidence="1 2" key="1">
    <citation type="submission" date="2020-06" db="EMBL/GenBank/DDBJ databases">
        <title>NJ-3-1, isolated from saline soil.</title>
        <authorList>
            <person name="Cui H.L."/>
            <person name="Shi X."/>
        </authorList>
    </citation>
    <scope>NUCLEOTIDE SEQUENCE [LARGE SCALE GENOMIC DNA]</scope>
    <source>
        <strain evidence="1 2">NJ-3-1</strain>
    </source>
</reference>